<evidence type="ECO:0000259" key="1">
    <source>
        <dbReference type="Pfam" id="PF01266"/>
    </source>
</evidence>
<dbReference type="RefSeq" id="WP_343851301.1">
    <property type="nucleotide sequence ID" value="NZ_BAAAFI010000009.1"/>
</dbReference>
<dbReference type="Gene3D" id="3.50.50.60">
    <property type="entry name" value="FAD/NAD(P)-binding domain"/>
    <property type="match status" value="1"/>
</dbReference>
<accession>A0ABP3YCT8</accession>
<dbReference type="InterPro" id="IPR006076">
    <property type="entry name" value="FAD-dep_OxRdtase"/>
</dbReference>
<sequence length="400" mass="44821">MRLRTFESFWLVKNGLLYSYPSLQHNMKTQVLVMGGGITGALISHALMDAGYEVMLIDRRDIGQGSTAATTSMLQYEIDVPLVQLTEMIGEEAAVQCYRAGIDAIHELKDLVEALQIDCGFEMKSSLFLAHSKKAAGWLKDEFEIREKHQLGVRWLTPAEVRQTYGLLCEGAIWSETAGSIDAYRLAHELIQLNVKRGMKVFDQTEVDRLDTSGPKPKVLLAGGQTIECEKIVCCTGFESTKILKENIADLFYTYVSVSEQGIALNEAIEKTLIWNTEDPYLYMRSTDDGRFLVGGEDSSFNFQLFQQKIKARKADKLIQKMEEIAPDIKFVEDFSWGGTFGVTKDGLPYIGKSPEYENTLFVLGFGGNGITFSVQGMGMVVDMLKGKPHPLAEFYRFAR</sequence>
<keyword evidence="3" id="KW-1185">Reference proteome</keyword>
<reference evidence="3" key="1">
    <citation type="journal article" date="2019" name="Int. J. Syst. Evol. Microbiol.">
        <title>The Global Catalogue of Microorganisms (GCM) 10K type strain sequencing project: providing services to taxonomists for standard genome sequencing and annotation.</title>
        <authorList>
            <consortium name="The Broad Institute Genomics Platform"/>
            <consortium name="The Broad Institute Genome Sequencing Center for Infectious Disease"/>
            <person name="Wu L."/>
            <person name="Ma J."/>
        </authorList>
    </citation>
    <scope>NUCLEOTIDE SEQUENCE [LARGE SCALE GENOMIC DNA]</scope>
    <source>
        <strain evidence="3">JCM 16112</strain>
    </source>
</reference>
<dbReference type="PANTHER" id="PTHR13847:SF201">
    <property type="entry name" value="PUTATIBE OXIDOREDUCTASE"/>
    <property type="match status" value="1"/>
</dbReference>
<comment type="caution">
    <text evidence="2">The sequence shown here is derived from an EMBL/GenBank/DDBJ whole genome shotgun (WGS) entry which is preliminary data.</text>
</comment>
<evidence type="ECO:0000313" key="2">
    <source>
        <dbReference type="EMBL" id="GAA0879169.1"/>
    </source>
</evidence>
<organism evidence="2 3">
    <name type="scientific">Algoriphagus jejuensis</name>
    <dbReference type="NCBI Taxonomy" id="419934"/>
    <lineage>
        <taxon>Bacteria</taxon>
        <taxon>Pseudomonadati</taxon>
        <taxon>Bacteroidota</taxon>
        <taxon>Cytophagia</taxon>
        <taxon>Cytophagales</taxon>
        <taxon>Cyclobacteriaceae</taxon>
        <taxon>Algoriphagus</taxon>
    </lineage>
</organism>
<gene>
    <name evidence="2" type="ORF">GCM10009119_21370</name>
</gene>
<dbReference type="InterPro" id="IPR036188">
    <property type="entry name" value="FAD/NAD-bd_sf"/>
</dbReference>
<dbReference type="PANTHER" id="PTHR13847">
    <property type="entry name" value="SARCOSINE DEHYDROGENASE-RELATED"/>
    <property type="match status" value="1"/>
</dbReference>
<dbReference type="Gene3D" id="3.30.9.10">
    <property type="entry name" value="D-Amino Acid Oxidase, subunit A, domain 2"/>
    <property type="match status" value="1"/>
</dbReference>
<dbReference type="Pfam" id="PF01266">
    <property type="entry name" value="DAO"/>
    <property type="match status" value="1"/>
</dbReference>
<dbReference type="SUPFAM" id="SSF51905">
    <property type="entry name" value="FAD/NAD(P)-binding domain"/>
    <property type="match status" value="1"/>
</dbReference>
<evidence type="ECO:0000313" key="3">
    <source>
        <dbReference type="Proteomes" id="UP001500469"/>
    </source>
</evidence>
<proteinExistence type="predicted"/>
<dbReference type="Proteomes" id="UP001500469">
    <property type="component" value="Unassembled WGS sequence"/>
</dbReference>
<name>A0ABP3YCT8_9BACT</name>
<feature type="domain" description="FAD dependent oxidoreductase" evidence="1">
    <location>
        <begin position="31"/>
        <end position="374"/>
    </location>
</feature>
<dbReference type="EMBL" id="BAAAFI010000009">
    <property type="protein sequence ID" value="GAA0879169.1"/>
    <property type="molecule type" value="Genomic_DNA"/>
</dbReference>
<protein>
    <submittedName>
        <fullName evidence="2">FAD-dependent oxidoreductase</fullName>
    </submittedName>
</protein>